<dbReference type="Proteomes" id="UP000602050">
    <property type="component" value="Unassembled WGS sequence"/>
</dbReference>
<evidence type="ECO:0000259" key="6">
    <source>
        <dbReference type="SMART" id="SM00642"/>
    </source>
</evidence>
<keyword evidence="4" id="KW-0812">Transmembrane</keyword>
<keyword evidence="3 5" id="KW-0732">Signal</keyword>
<feature type="signal peptide" evidence="5">
    <location>
        <begin position="1"/>
        <end position="25"/>
    </location>
</feature>
<name>A0A8J2ZR97_9BACI</name>
<dbReference type="Pfam" id="PF00128">
    <property type="entry name" value="Alpha-amylase"/>
    <property type="match status" value="1"/>
</dbReference>
<dbReference type="PANTHER" id="PTHR10357">
    <property type="entry name" value="ALPHA-AMYLASE FAMILY MEMBER"/>
    <property type="match status" value="1"/>
</dbReference>
<reference evidence="7" key="2">
    <citation type="submission" date="2020-09" db="EMBL/GenBank/DDBJ databases">
        <authorList>
            <person name="Sun Q."/>
            <person name="Zhou Y."/>
        </authorList>
    </citation>
    <scope>NUCLEOTIDE SEQUENCE</scope>
    <source>
        <strain evidence="7">CGMCC 1.12360</strain>
    </source>
</reference>
<dbReference type="Gene3D" id="2.60.40.1180">
    <property type="entry name" value="Golgi alpha-mannosidase II"/>
    <property type="match status" value="1"/>
</dbReference>
<dbReference type="SUPFAM" id="SSF51011">
    <property type="entry name" value="Glycosyl hydrolase domain"/>
    <property type="match status" value="1"/>
</dbReference>
<protein>
    <recommendedName>
        <fullName evidence="6">Glycosyl hydrolase family 13 catalytic domain-containing protein</fullName>
    </recommendedName>
</protein>
<dbReference type="EMBL" id="BMEV01000014">
    <property type="protein sequence ID" value="GGH73106.1"/>
    <property type="molecule type" value="Genomic_DNA"/>
</dbReference>
<dbReference type="PANTHER" id="PTHR10357:SF215">
    <property type="entry name" value="ALPHA-AMYLASE 1"/>
    <property type="match status" value="1"/>
</dbReference>
<evidence type="ECO:0000256" key="4">
    <source>
        <dbReference type="SAM" id="Phobius"/>
    </source>
</evidence>
<keyword evidence="4" id="KW-0472">Membrane</keyword>
<organism evidence="7 8">
    <name type="scientific">Compostibacillus humi</name>
    <dbReference type="NCBI Taxonomy" id="1245525"/>
    <lineage>
        <taxon>Bacteria</taxon>
        <taxon>Bacillati</taxon>
        <taxon>Bacillota</taxon>
        <taxon>Bacilli</taxon>
        <taxon>Bacillales</taxon>
        <taxon>Bacillaceae</taxon>
        <taxon>Compostibacillus</taxon>
    </lineage>
</organism>
<dbReference type="SMART" id="SM00642">
    <property type="entry name" value="Aamy"/>
    <property type="match status" value="1"/>
</dbReference>
<evidence type="ECO:0000256" key="3">
    <source>
        <dbReference type="ARBA" id="ARBA00022729"/>
    </source>
</evidence>
<evidence type="ECO:0000256" key="1">
    <source>
        <dbReference type="ARBA" id="ARBA00001913"/>
    </source>
</evidence>
<dbReference type="AlphaFoldDB" id="A0A8J2ZR97"/>
<proteinExistence type="predicted"/>
<dbReference type="InterPro" id="IPR006047">
    <property type="entry name" value="GH13_cat_dom"/>
</dbReference>
<evidence type="ECO:0000256" key="5">
    <source>
        <dbReference type="SAM" id="SignalP"/>
    </source>
</evidence>
<keyword evidence="4" id="KW-1133">Transmembrane helix</keyword>
<comment type="caution">
    <text evidence="7">The sequence shown here is derived from an EMBL/GenBank/DDBJ whole genome shotgun (WGS) entry which is preliminary data.</text>
</comment>
<dbReference type="GO" id="GO:0005975">
    <property type="term" value="P:carbohydrate metabolic process"/>
    <property type="evidence" value="ECO:0007669"/>
    <property type="project" value="InterPro"/>
</dbReference>
<evidence type="ECO:0000256" key="2">
    <source>
        <dbReference type="ARBA" id="ARBA00022723"/>
    </source>
</evidence>
<dbReference type="InterPro" id="IPR017853">
    <property type="entry name" value="GH"/>
</dbReference>
<keyword evidence="2" id="KW-0479">Metal-binding</keyword>
<feature type="transmembrane region" description="Helical" evidence="4">
    <location>
        <begin position="469"/>
        <end position="489"/>
    </location>
</feature>
<dbReference type="RefSeq" id="WP_188391344.1">
    <property type="nucleotide sequence ID" value="NZ_BMEV01000014.1"/>
</dbReference>
<dbReference type="InterPro" id="IPR054174">
    <property type="entry name" value="Alpha-amylase-like_C"/>
</dbReference>
<feature type="chain" id="PRO_5035181313" description="Glycosyl hydrolase family 13 catalytic domain-containing protein" evidence="5">
    <location>
        <begin position="26"/>
        <end position="498"/>
    </location>
</feature>
<feature type="domain" description="Glycosyl hydrolase family 13 catalytic" evidence="6">
    <location>
        <begin position="37"/>
        <end position="372"/>
    </location>
</feature>
<evidence type="ECO:0000313" key="7">
    <source>
        <dbReference type="EMBL" id="GGH73106.1"/>
    </source>
</evidence>
<dbReference type="SUPFAM" id="SSF51445">
    <property type="entry name" value="(Trans)glycosidases"/>
    <property type="match status" value="1"/>
</dbReference>
<dbReference type="Gene3D" id="3.20.20.80">
    <property type="entry name" value="Glycosidases"/>
    <property type="match status" value="1"/>
</dbReference>
<dbReference type="InterPro" id="IPR013780">
    <property type="entry name" value="Glyco_hydro_b"/>
</dbReference>
<accession>A0A8J2ZR97</accession>
<gene>
    <name evidence="7" type="ORF">GCM10010978_10640</name>
</gene>
<sequence>MKKRVAAALALFLFVFSFIGQQAFAEERTIEQEIIYHILVDRFNNGDYARDEAIDIEDPFAYHGGDIQGIIKKLDKLQEIGVTAISLSPIMANSEKGYHGYWIEDFFSVEEQFGTMEDVQQLVEEAHKRDMKVLLEFVINYVSVSHPWVDDADKQDYFTAQDKTEPEWMNQTAKLNLENPEVEAYLIEAANFWIDETGIDGFLLQAADEAPLSFLKNFTEKIKATNPNFYVLGDLLFSDENREEMIATVPLDAVDQLAVQKALTKVFTEPGKPVEEIFSIVQSNRGDKGLLFVDDMYTKRFTHSFAENGRNALTVWQLALTTMFTSPGVPVLFQGSEIPMLGETPEDIQKLVEFNSGEPDLKEFYTRISALRSTFPVLQYGDFELVGTSGAMSVFKRTYNGETMYIAINNDETSRQLDITDIESGMQLVGYLGDHIFREIEDGVYRIGLPRESAEVFSIQPDQGMNWEIILFAGGIFILFVVSVIVLSLKQKKQEQQG</sequence>
<evidence type="ECO:0000313" key="8">
    <source>
        <dbReference type="Proteomes" id="UP000602050"/>
    </source>
</evidence>
<reference evidence="7" key="1">
    <citation type="journal article" date="2014" name="Int. J. Syst. Evol. Microbiol.">
        <title>Complete genome sequence of Corynebacterium casei LMG S-19264T (=DSM 44701T), isolated from a smear-ripened cheese.</title>
        <authorList>
            <consortium name="US DOE Joint Genome Institute (JGI-PGF)"/>
            <person name="Walter F."/>
            <person name="Albersmeier A."/>
            <person name="Kalinowski J."/>
            <person name="Ruckert C."/>
        </authorList>
    </citation>
    <scope>NUCLEOTIDE SEQUENCE</scope>
    <source>
        <strain evidence="7">CGMCC 1.12360</strain>
    </source>
</reference>
<comment type="cofactor">
    <cofactor evidence="1">
        <name>Ca(2+)</name>
        <dbReference type="ChEBI" id="CHEBI:29108"/>
    </cofactor>
</comment>
<dbReference type="GO" id="GO:0046872">
    <property type="term" value="F:metal ion binding"/>
    <property type="evidence" value="ECO:0007669"/>
    <property type="project" value="UniProtKB-KW"/>
</dbReference>
<dbReference type="Pfam" id="PF22026">
    <property type="entry name" value="Alpha-amylase_C_2"/>
    <property type="match status" value="1"/>
</dbReference>
<keyword evidence="8" id="KW-1185">Reference proteome</keyword>